<dbReference type="GO" id="GO:0009507">
    <property type="term" value="C:chloroplast"/>
    <property type="evidence" value="ECO:0007669"/>
    <property type="project" value="UniProtKB-SubCell"/>
</dbReference>
<evidence type="ECO:0000256" key="7">
    <source>
        <dbReference type="ARBA" id="ARBA00022640"/>
    </source>
</evidence>
<comment type="pathway">
    <text evidence="13">Siderophore biosynthesis; salicylate biosynthesis.</text>
</comment>
<reference evidence="15 16" key="1">
    <citation type="journal article" date="2014" name="Am. J. Bot.">
        <title>Genome assembly and annotation for red clover (Trifolium pratense; Fabaceae).</title>
        <authorList>
            <person name="Istvanek J."/>
            <person name="Jaros M."/>
            <person name="Krenek A."/>
            <person name="Repkova J."/>
        </authorList>
    </citation>
    <scope>NUCLEOTIDE SEQUENCE [LARGE SCALE GENOMIC DNA]</scope>
    <source>
        <strain evidence="16">cv. Tatra</strain>
        <tissue evidence="15">Young leaves</tissue>
    </source>
</reference>
<evidence type="ECO:0000259" key="14">
    <source>
        <dbReference type="Pfam" id="PF00425"/>
    </source>
</evidence>
<evidence type="ECO:0000256" key="13">
    <source>
        <dbReference type="ARBA" id="ARBA00060533"/>
    </source>
</evidence>
<dbReference type="GO" id="GO:0042372">
    <property type="term" value="P:phylloquinone biosynthetic process"/>
    <property type="evidence" value="ECO:0007669"/>
    <property type="project" value="UniProtKB-ARBA"/>
</dbReference>
<organism evidence="15 16">
    <name type="scientific">Trifolium pratense</name>
    <name type="common">Red clover</name>
    <dbReference type="NCBI Taxonomy" id="57577"/>
    <lineage>
        <taxon>Eukaryota</taxon>
        <taxon>Viridiplantae</taxon>
        <taxon>Streptophyta</taxon>
        <taxon>Embryophyta</taxon>
        <taxon>Tracheophyta</taxon>
        <taxon>Spermatophyta</taxon>
        <taxon>Magnoliopsida</taxon>
        <taxon>eudicotyledons</taxon>
        <taxon>Gunneridae</taxon>
        <taxon>Pentapetalae</taxon>
        <taxon>rosids</taxon>
        <taxon>fabids</taxon>
        <taxon>Fabales</taxon>
        <taxon>Fabaceae</taxon>
        <taxon>Papilionoideae</taxon>
        <taxon>50 kb inversion clade</taxon>
        <taxon>NPAAA clade</taxon>
        <taxon>Hologalegina</taxon>
        <taxon>IRL clade</taxon>
        <taxon>Trifolieae</taxon>
        <taxon>Trifolium</taxon>
    </lineage>
</organism>
<evidence type="ECO:0000256" key="10">
    <source>
        <dbReference type="ARBA" id="ARBA00022946"/>
    </source>
</evidence>
<evidence type="ECO:0000256" key="3">
    <source>
        <dbReference type="ARBA" id="ARBA00004229"/>
    </source>
</evidence>
<dbReference type="GO" id="GO:0008909">
    <property type="term" value="F:isochorismate synthase activity"/>
    <property type="evidence" value="ECO:0007669"/>
    <property type="project" value="UniProtKB-EC"/>
</dbReference>
<dbReference type="NCBIfam" id="TIGR00543">
    <property type="entry name" value="isochor_syn"/>
    <property type="match status" value="1"/>
</dbReference>
<dbReference type="InterPro" id="IPR015890">
    <property type="entry name" value="Chorismate_C"/>
</dbReference>
<name>A0A2K3PKE5_TRIPR</name>
<reference evidence="15 16" key="2">
    <citation type="journal article" date="2017" name="Front. Plant Sci.">
        <title>Gene Classification and Mining of Molecular Markers Useful in Red Clover (Trifolium pratense) Breeding.</title>
        <authorList>
            <person name="Istvanek J."/>
            <person name="Dluhosova J."/>
            <person name="Dluhos P."/>
            <person name="Patkova L."/>
            <person name="Nedelnik J."/>
            <person name="Repkova J."/>
        </authorList>
    </citation>
    <scope>NUCLEOTIDE SEQUENCE [LARGE SCALE GENOMIC DNA]</scope>
    <source>
        <strain evidence="16">cv. Tatra</strain>
        <tissue evidence="15">Young leaves</tissue>
    </source>
</reference>
<dbReference type="STRING" id="57577.A0A2K3PKE5"/>
<keyword evidence="7" id="KW-0934">Plastid</keyword>
<dbReference type="GO" id="GO:0006952">
    <property type="term" value="P:defense response"/>
    <property type="evidence" value="ECO:0007669"/>
    <property type="project" value="UniProtKB-KW"/>
</dbReference>
<dbReference type="EC" id="5.4.4.2" evidence="5"/>
<evidence type="ECO:0000256" key="1">
    <source>
        <dbReference type="ARBA" id="ARBA00000799"/>
    </source>
</evidence>
<keyword evidence="11" id="KW-0413">Isomerase</keyword>
<dbReference type="SUPFAM" id="SSF56322">
    <property type="entry name" value="ADC synthase"/>
    <property type="match status" value="1"/>
</dbReference>
<keyword evidence="10" id="KW-0809">Transit peptide</keyword>
<keyword evidence="6" id="KW-0150">Chloroplast</keyword>
<dbReference type="PANTHER" id="PTHR47253:SF4">
    <property type="entry name" value="ISOCHORISMATE SYNTHASE 2, CHLOROPLASTIC"/>
    <property type="match status" value="1"/>
</dbReference>
<dbReference type="InterPro" id="IPR004561">
    <property type="entry name" value="IsoChor_synthase"/>
</dbReference>
<dbReference type="Gene3D" id="3.60.120.10">
    <property type="entry name" value="Anthranilate synthase"/>
    <property type="match status" value="1"/>
</dbReference>
<evidence type="ECO:0000313" key="16">
    <source>
        <dbReference type="Proteomes" id="UP000236291"/>
    </source>
</evidence>
<evidence type="ECO:0000256" key="4">
    <source>
        <dbReference type="ARBA" id="ARBA00005297"/>
    </source>
</evidence>
<comment type="catalytic activity">
    <reaction evidence="1">
        <text>chorismate = isochorismate</text>
        <dbReference type="Rhea" id="RHEA:18985"/>
        <dbReference type="ChEBI" id="CHEBI:29748"/>
        <dbReference type="ChEBI" id="CHEBI:29780"/>
        <dbReference type="EC" id="5.4.4.2"/>
    </reaction>
</comment>
<accession>A0A2K3PKE5</accession>
<comment type="subcellular location">
    <subcellularLocation>
        <location evidence="3">Plastid</location>
        <location evidence="3">Chloroplast</location>
    </subcellularLocation>
</comment>
<keyword evidence="9" id="KW-0460">Magnesium</keyword>
<evidence type="ECO:0000256" key="8">
    <source>
        <dbReference type="ARBA" id="ARBA00022821"/>
    </source>
</evidence>
<dbReference type="FunFam" id="3.60.120.10:FF:000005">
    <property type="entry name" value="isochorismate synthase, chloroplastic-like isoform X1"/>
    <property type="match status" value="1"/>
</dbReference>
<evidence type="ECO:0000256" key="11">
    <source>
        <dbReference type="ARBA" id="ARBA00023235"/>
    </source>
</evidence>
<comment type="caution">
    <text evidence="15">The sequence shown here is derived from an EMBL/GenBank/DDBJ whole genome shotgun (WGS) entry which is preliminary data.</text>
</comment>
<dbReference type="AlphaFoldDB" id="A0A2K3PKE5"/>
<evidence type="ECO:0000256" key="9">
    <source>
        <dbReference type="ARBA" id="ARBA00022842"/>
    </source>
</evidence>
<evidence type="ECO:0000256" key="5">
    <source>
        <dbReference type="ARBA" id="ARBA00012824"/>
    </source>
</evidence>
<feature type="domain" description="Chorismate-utilising enzyme C-terminal" evidence="14">
    <location>
        <begin position="240"/>
        <end position="485"/>
    </location>
</feature>
<dbReference type="InterPro" id="IPR005801">
    <property type="entry name" value="ADC_synthase"/>
</dbReference>
<dbReference type="EMBL" id="ASHM01007951">
    <property type="protein sequence ID" value="PNY15766.1"/>
    <property type="molecule type" value="Genomic_DNA"/>
</dbReference>
<evidence type="ECO:0000313" key="15">
    <source>
        <dbReference type="EMBL" id="PNY15766.1"/>
    </source>
</evidence>
<dbReference type="Proteomes" id="UP000236291">
    <property type="component" value="Unassembled WGS sequence"/>
</dbReference>
<dbReference type="PANTHER" id="PTHR47253">
    <property type="match status" value="1"/>
</dbReference>
<proteinExistence type="inferred from homology"/>
<protein>
    <recommendedName>
        <fullName evidence="5">isochorismate synthase</fullName>
        <ecNumber evidence="5">5.4.4.2</ecNumber>
    </recommendedName>
</protein>
<evidence type="ECO:0000256" key="12">
    <source>
        <dbReference type="ARBA" id="ARBA00059718"/>
    </source>
</evidence>
<evidence type="ECO:0000256" key="6">
    <source>
        <dbReference type="ARBA" id="ARBA00022528"/>
    </source>
</evidence>
<comment type="cofactor">
    <cofactor evidence="2">
        <name>Mg(2+)</name>
        <dbReference type="ChEBI" id="CHEBI:18420"/>
    </cofactor>
</comment>
<evidence type="ECO:0000256" key="2">
    <source>
        <dbReference type="ARBA" id="ARBA00001946"/>
    </source>
</evidence>
<sequence length="526" mass="58636">MCKGCYLSMNGCKEVENKRKATEPVGTIETRTLSPVASTAMAIYSLKMAISELKEDSPFCTSSGIVRVEVPIEEQVEAIDWLHSQSHLLLPRCYFSGRKQKSVPGNLVSIAGVGSAVFFSQPQPFSHLDWMSIRRFLSERCPLIRAYGAIRFNAKSRVSSEWLAFGSFYFMIPQVEFNELEGGSMLTITIAWDNALSWSWENAISALQETLCKVSSSIVKYPKQAPPTLILSSLNIPSKVDWNVAVDRALQMIGRNDSSLSKVVLARSTRVVPTANIDPLTWLACLKVEGGNAYQFFLQPPNAPAFIGNTPEQLFHRKWLHITSEALAGTRARGVSLELDHQIELDLLTSPKDDIEFTIVVCEKVTIDPKKMIRKLPRIQHLFAQLTGRLRSEEDEFEILSSLHPSPAVCGFPTEEAQILIAETEVFDRGMYAGPVGWFGGGESEFAVGIRSALVEKELGALIYAGTGIVEGSNSYLEWDELELKTSQRQQRSRLWKNRYNSEIHNSVQSLISHFCGAIALQHSEI</sequence>
<dbReference type="InterPro" id="IPR044250">
    <property type="entry name" value="MenF-like"/>
</dbReference>
<gene>
    <name evidence="15" type="ORF">L195_g012469</name>
</gene>
<comment type="function">
    <text evidence="12">Isochorismate synthase involved in the synthesis of salicylic acid (SA) required for both local and systemic acquired resistance (LAR and SAR) while SA synthesized through the phenylalanine ammonium lyase (PAL) pathway seems to potentiate plant cell death. Also involved in phylloquinone (vitamin K1) synthesis. Has no isochorismate pyruvate lyase (IPL) activity.</text>
</comment>
<dbReference type="Pfam" id="PF00425">
    <property type="entry name" value="Chorismate_bind"/>
    <property type="match status" value="1"/>
</dbReference>
<comment type="similarity">
    <text evidence="4">Belongs to the isochorismate synthase family.</text>
</comment>
<keyword evidence="8" id="KW-0611">Plant defense</keyword>